<keyword evidence="7" id="KW-1185">Reference proteome</keyword>
<evidence type="ECO:0000313" key="6">
    <source>
        <dbReference type="EMBL" id="KAF9683392.1"/>
    </source>
</evidence>
<dbReference type="InterPro" id="IPR002365">
    <property type="entry name" value="Terpene_synthase_CS"/>
</dbReference>
<name>A0A835MYC0_9ROSI</name>
<dbReference type="Proteomes" id="UP000657918">
    <property type="component" value="Chromosome 4"/>
</dbReference>
<feature type="domain" description="Squalene cyclase N-terminal" evidence="5">
    <location>
        <begin position="2"/>
        <end position="105"/>
    </location>
</feature>
<proteinExistence type="inferred from homology"/>
<dbReference type="Pfam" id="PF13249">
    <property type="entry name" value="SQHop_cyclase_N"/>
    <property type="match status" value="2"/>
</dbReference>
<dbReference type="GO" id="GO:0005811">
    <property type="term" value="C:lipid droplet"/>
    <property type="evidence" value="ECO:0007669"/>
    <property type="project" value="InterPro"/>
</dbReference>
<dbReference type="PROSITE" id="PS01074">
    <property type="entry name" value="TERPENE_SYNTHASES"/>
    <property type="match status" value="1"/>
</dbReference>
<evidence type="ECO:0008006" key="8">
    <source>
        <dbReference type="Google" id="ProtNLM"/>
    </source>
</evidence>
<keyword evidence="2" id="KW-0677">Repeat</keyword>
<feature type="domain" description="Squalene cyclase N-terminal" evidence="5">
    <location>
        <begin position="507"/>
        <end position="635"/>
    </location>
</feature>
<dbReference type="GO" id="GO:0042300">
    <property type="term" value="F:beta-amyrin synthase activity"/>
    <property type="evidence" value="ECO:0007669"/>
    <property type="project" value="TreeGrafter"/>
</dbReference>
<dbReference type="PANTHER" id="PTHR11764">
    <property type="entry name" value="TERPENE CYCLASE/MUTASE FAMILY MEMBER"/>
    <property type="match status" value="1"/>
</dbReference>
<evidence type="ECO:0000313" key="7">
    <source>
        <dbReference type="Proteomes" id="UP000657918"/>
    </source>
</evidence>
<dbReference type="InterPro" id="IPR018333">
    <property type="entry name" value="Squalene_cyclase"/>
</dbReference>
<dbReference type="InterPro" id="IPR008930">
    <property type="entry name" value="Terpenoid_cyclase/PrenylTrfase"/>
</dbReference>
<evidence type="ECO:0000256" key="3">
    <source>
        <dbReference type="ARBA" id="ARBA00023235"/>
    </source>
</evidence>
<keyword evidence="3" id="KW-0413">Isomerase</keyword>
<dbReference type="InterPro" id="IPR032696">
    <property type="entry name" value="SQ_cyclase_C"/>
</dbReference>
<sequence>MVRYIYNHQNDDGGWGFHVESHSIMLCTTLNYVPLRLLGEEPEGGKDGAVANARKWILDHGGVTMISTRGKYFLSLIGLYEWSSCNPVPPECLLLPSFLPFNPAIIASDLTDEYGSTLRKAFNFIKLSQIRKNPSGDFQSTYHKICKGAWTLSVKDQGWQVSDCTAEALKALLLLSQMPADIVGDTTEVDEQLYEVVDFLLTLQSENGGFSAWEPVTSPQWMEMLNPTEVFGGVMVETEYCTASIIQALALFTHLHPEYRRKEIETSVAKATHYVENAQMADAVGKTHRNSEAVCRGCDFLLSKQVESGGWGESYLSCPNLEYTPLEGNRSNLVQTAWTMVGLIHAGQAERDATPLHQAARLLINSQLESGEFPQQEITGASTKTTMLHYASYRNIFPLWALGEYRKHEMWKLEVAEGHDPWLFSTNNFVGRQVWKFDPGHGSPEEHAAVEKAREKFAQNRSHVKASSDVLKNLQLIRENGIDLSIPSVRLGDREEITCEKAEFALRKAVRFTSALQARDGHWPSEFSALLFVQPFMVIALEITGTLNIILSSEHKREMVRYIYNHQNDDGGWGFHVESQSIMLCTALNYVSLRLLGEEPEGGKDGAVANARKWILDHGGVTMISTWGKYFLSKFVAPITDLVISLREELYIEPYGEVDWKKARNSCLKKDLYQPHSLTENVLSSVLYYFVEPLSTLWPFSKLRRKALERAMRLIRYEDEHTGYLTHASVEKSLNMIANWAEDPTQDALKRHQATVTDYLWVAEDGMKVQLWDCVFVTQAIIASDLTDEYGSTLRKAFNFIKLSQIRKNPSGDFQSTYHRICKGAWTLSVKDQGWQVSDCTAEALKALLLLSQMPADIVGDTTEVDEQLYEAVDFLLTMQSENGGFSAWEPVTSPQWMEMLNPTEVFGGVMVETEYVDCTASIIQALALFTHLHPEYRRKEIETLVAKATHYVENAQMADGSWYGNWGICYTYATYLVLRGMAAVGKTHRNSEAVCRGCDFLLSKQLESGGWGESYLSCPNLEYTPLEGNRSNLVQTAWTMVGLIHAGQAERDATPLHQAARLLINSQLESGEFPQQEITGASTKTTMLHYASYRNIFPLWALGEYRKHVLLPKKNT</sequence>
<comment type="caution">
    <text evidence="6">The sequence shown here is derived from an EMBL/GenBank/DDBJ whole genome shotgun (WGS) entry which is preliminary data.</text>
</comment>
<dbReference type="Pfam" id="PF13243">
    <property type="entry name" value="SQHop_cyclase_C"/>
    <property type="match status" value="2"/>
</dbReference>
<evidence type="ECO:0000256" key="2">
    <source>
        <dbReference type="ARBA" id="ARBA00022737"/>
    </source>
</evidence>
<dbReference type="Gene3D" id="1.50.10.20">
    <property type="match status" value="5"/>
</dbReference>
<feature type="domain" description="Squalene cyclase C-terminal" evidence="4">
    <location>
        <begin position="771"/>
        <end position="1108"/>
    </location>
</feature>
<reference evidence="6 7" key="1">
    <citation type="submission" date="2020-10" db="EMBL/GenBank/DDBJ databases">
        <title>Plant Genome Project.</title>
        <authorList>
            <person name="Zhang R.-G."/>
        </authorList>
    </citation>
    <scope>NUCLEOTIDE SEQUENCE [LARGE SCALE GENOMIC DNA]</scope>
    <source>
        <strain evidence="6">FAFU-HL-1</strain>
        <tissue evidence="6">Leaf</tissue>
    </source>
</reference>
<organism evidence="6 7">
    <name type="scientific">Salix dunnii</name>
    <dbReference type="NCBI Taxonomy" id="1413687"/>
    <lineage>
        <taxon>Eukaryota</taxon>
        <taxon>Viridiplantae</taxon>
        <taxon>Streptophyta</taxon>
        <taxon>Embryophyta</taxon>
        <taxon>Tracheophyta</taxon>
        <taxon>Spermatophyta</taxon>
        <taxon>Magnoliopsida</taxon>
        <taxon>eudicotyledons</taxon>
        <taxon>Gunneridae</taxon>
        <taxon>Pentapetalae</taxon>
        <taxon>rosids</taxon>
        <taxon>fabids</taxon>
        <taxon>Malpighiales</taxon>
        <taxon>Salicaceae</taxon>
        <taxon>Saliceae</taxon>
        <taxon>Salix</taxon>
    </lineage>
</organism>
<dbReference type="FunFam" id="1.50.10.20:FF:000011">
    <property type="entry name" value="Terpene cyclase/mutase family member"/>
    <property type="match status" value="1"/>
</dbReference>
<dbReference type="InterPro" id="IPR032697">
    <property type="entry name" value="SQ_cyclase_N"/>
</dbReference>
<comment type="similarity">
    <text evidence="1">Belongs to the terpene cyclase/mutase family.</text>
</comment>
<gene>
    <name evidence="6" type="ORF">SADUNF_Sadunf04G0008800</name>
</gene>
<dbReference type="SUPFAM" id="SSF48239">
    <property type="entry name" value="Terpenoid cyclases/Protein prenyltransferases"/>
    <property type="match status" value="4"/>
</dbReference>
<dbReference type="PANTHER" id="PTHR11764:SF55">
    <property type="entry name" value="TERPENE CYCLASE_MUTASE FAMILY MEMBER"/>
    <property type="match status" value="1"/>
</dbReference>
<dbReference type="NCBIfam" id="TIGR01787">
    <property type="entry name" value="squalene_cyclas"/>
    <property type="match status" value="1"/>
</dbReference>
<evidence type="ECO:0000256" key="1">
    <source>
        <dbReference type="ARBA" id="ARBA00009755"/>
    </source>
</evidence>
<feature type="domain" description="Squalene cyclase C-terminal" evidence="4">
    <location>
        <begin position="114"/>
        <end position="407"/>
    </location>
</feature>
<evidence type="ECO:0000259" key="4">
    <source>
        <dbReference type="Pfam" id="PF13243"/>
    </source>
</evidence>
<dbReference type="EMBL" id="JADGMS010000004">
    <property type="protein sequence ID" value="KAF9683392.1"/>
    <property type="molecule type" value="Genomic_DNA"/>
</dbReference>
<dbReference type="GO" id="GO:0016104">
    <property type="term" value="P:triterpenoid biosynthetic process"/>
    <property type="evidence" value="ECO:0007669"/>
    <property type="project" value="InterPro"/>
</dbReference>
<accession>A0A835MYC0</accession>
<evidence type="ECO:0000259" key="5">
    <source>
        <dbReference type="Pfam" id="PF13249"/>
    </source>
</evidence>
<dbReference type="OrthoDB" id="825068at2759"/>
<dbReference type="CDD" id="cd02892">
    <property type="entry name" value="SQCY_1"/>
    <property type="match status" value="1"/>
</dbReference>
<dbReference type="AlphaFoldDB" id="A0A835MYC0"/>
<protein>
    <recommendedName>
        <fullName evidence="8">Terpene cyclase/mutase family member</fullName>
    </recommendedName>
</protein>